<gene>
    <name evidence="7" type="ORF">AVDCRST_MAG93-2829</name>
</gene>
<dbReference type="PANTHER" id="PTHR30349:SF91">
    <property type="entry name" value="INTA PROTEIN"/>
    <property type="match status" value="1"/>
</dbReference>
<dbReference type="InterPro" id="IPR010998">
    <property type="entry name" value="Integrase_recombinase_N"/>
</dbReference>
<dbReference type="InterPro" id="IPR011010">
    <property type="entry name" value="DNA_brk_join_enz"/>
</dbReference>
<evidence type="ECO:0000313" key="7">
    <source>
        <dbReference type="EMBL" id="CAA9274826.1"/>
    </source>
</evidence>
<dbReference type="SUPFAM" id="SSF56349">
    <property type="entry name" value="DNA breaking-rejoining enzymes"/>
    <property type="match status" value="1"/>
</dbReference>
<dbReference type="InterPro" id="IPR004107">
    <property type="entry name" value="Integrase_SAM-like_N"/>
</dbReference>
<keyword evidence="3" id="KW-0233">DNA recombination</keyword>
<dbReference type="Pfam" id="PF14659">
    <property type="entry name" value="Phage_int_SAM_3"/>
    <property type="match status" value="1"/>
</dbReference>
<feature type="domain" description="Tyr recombinase" evidence="5">
    <location>
        <begin position="171"/>
        <end position="358"/>
    </location>
</feature>
<dbReference type="Gene3D" id="1.10.443.10">
    <property type="entry name" value="Intergrase catalytic core"/>
    <property type="match status" value="1"/>
</dbReference>
<feature type="domain" description="Core-binding (CB)" evidence="6">
    <location>
        <begin position="69"/>
        <end position="150"/>
    </location>
</feature>
<dbReference type="PROSITE" id="PS51898">
    <property type="entry name" value="TYR_RECOMBINASE"/>
    <property type="match status" value="1"/>
</dbReference>
<evidence type="ECO:0000256" key="3">
    <source>
        <dbReference type="ARBA" id="ARBA00023172"/>
    </source>
</evidence>
<dbReference type="GO" id="GO:0015074">
    <property type="term" value="P:DNA integration"/>
    <property type="evidence" value="ECO:0007669"/>
    <property type="project" value="UniProtKB-KW"/>
</dbReference>
<accession>A0A6J4JD19</accession>
<evidence type="ECO:0000256" key="1">
    <source>
        <dbReference type="ARBA" id="ARBA00022908"/>
    </source>
</evidence>
<dbReference type="Pfam" id="PF00589">
    <property type="entry name" value="Phage_integrase"/>
    <property type="match status" value="1"/>
</dbReference>
<keyword evidence="1" id="KW-0229">DNA integration</keyword>
<sequence>MKKKQKGNGSGTVYPRKNKDGKVIGYRGSYFVNSKRYYVSAKRKSVVEKLLRQAMADADRGLVFDTGTLTLADYLKRWLEDVHDTVRPRTFERYEQIARKHIIPTLGANKLKGITANHVRGLYKEKLQSLSPRSVQYIHVTLHKALKQAVNDGLIPRNATEAVKPPQVRREEIRPLTSDQVKALLGAAREDQLRCLYTVAVTCGLRQGELLGLKWDDADLDAGTLQVRRSLSNGTFTAPKTAKSRRSITLPQTAVKALKNHRERQLEEEEAATRLVFASETGEPLDRYHVSRKFKALLKRANLPQVRFHDLRHTCATLLLSKNVNPKIVSEMLGHSTIAITLDTYSHVLPNMGNAAAGAIDDALN</sequence>
<evidence type="ECO:0000259" key="6">
    <source>
        <dbReference type="PROSITE" id="PS51900"/>
    </source>
</evidence>
<reference evidence="7" key="1">
    <citation type="submission" date="2020-02" db="EMBL/GenBank/DDBJ databases">
        <authorList>
            <person name="Meier V. D."/>
        </authorList>
    </citation>
    <scope>NUCLEOTIDE SEQUENCE</scope>
    <source>
        <strain evidence="7">AVDCRST_MAG93</strain>
    </source>
</reference>
<dbReference type="GO" id="GO:0006310">
    <property type="term" value="P:DNA recombination"/>
    <property type="evidence" value="ECO:0007669"/>
    <property type="project" value="UniProtKB-KW"/>
</dbReference>
<keyword evidence="2 4" id="KW-0238">DNA-binding</keyword>
<evidence type="ECO:0000256" key="4">
    <source>
        <dbReference type="PROSITE-ProRule" id="PRU01248"/>
    </source>
</evidence>
<protein>
    <submittedName>
        <fullName evidence="7">Integrase</fullName>
    </submittedName>
</protein>
<dbReference type="InterPro" id="IPR050090">
    <property type="entry name" value="Tyrosine_recombinase_XerCD"/>
</dbReference>
<evidence type="ECO:0000259" key="5">
    <source>
        <dbReference type="PROSITE" id="PS51898"/>
    </source>
</evidence>
<organism evidence="7">
    <name type="scientific">uncultured Chloroflexia bacterium</name>
    <dbReference type="NCBI Taxonomy" id="1672391"/>
    <lineage>
        <taxon>Bacteria</taxon>
        <taxon>Bacillati</taxon>
        <taxon>Chloroflexota</taxon>
        <taxon>Chloroflexia</taxon>
        <taxon>environmental samples</taxon>
    </lineage>
</organism>
<dbReference type="GO" id="GO:0003677">
    <property type="term" value="F:DNA binding"/>
    <property type="evidence" value="ECO:0007669"/>
    <property type="project" value="UniProtKB-UniRule"/>
</dbReference>
<dbReference type="AlphaFoldDB" id="A0A6J4JD19"/>
<dbReference type="PANTHER" id="PTHR30349">
    <property type="entry name" value="PHAGE INTEGRASE-RELATED"/>
    <property type="match status" value="1"/>
</dbReference>
<dbReference type="Gene3D" id="1.10.150.130">
    <property type="match status" value="1"/>
</dbReference>
<dbReference type="PROSITE" id="PS51900">
    <property type="entry name" value="CB"/>
    <property type="match status" value="1"/>
</dbReference>
<evidence type="ECO:0000256" key="2">
    <source>
        <dbReference type="ARBA" id="ARBA00023125"/>
    </source>
</evidence>
<dbReference type="CDD" id="cd01189">
    <property type="entry name" value="INT_ICEBs1_C_like"/>
    <property type="match status" value="1"/>
</dbReference>
<name>A0A6J4JD19_9CHLR</name>
<dbReference type="InterPro" id="IPR044068">
    <property type="entry name" value="CB"/>
</dbReference>
<dbReference type="InterPro" id="IPR013762">
    <property type="entry name" value="Integrase-like_cat_sf"/>
</dbReference>
<dbReference type="EMBL" id="CADCTR010000970">
    <property type="protein sequence ID" value="CAA9274826.1"/>
    <property type="molecule type" value="Genomic_DNA"/>
</dbReference>
<dbReference type="InterPro" id="IPR002104">
    <property type="entry name" value="Integrase_catalytic"/>
</dbReference>
<proteinExistence type="predicted"/>